<name>A0A392P671_9FABA</name>
<protein>
    <submittedName>
        <fullName evidence="1">Midasin</fullName>
    </submittedName>
</protein>
<keyword evidence="2" id="KW-1185">Reference proteome</keyword>
<dbReference type="Proteomes" id="UP000265520">
    <property type="component" value="Unassembled WGS sequence"/>
</dbReference>
<dbReference type="AlphaFoldDB" id="A0A392P671"/>
<gene>
    <name evidence="1" type="ORF">A2U01_0027394</name>
</gene>
<comment type="caution">
    <text evidence="1">The sequence shown here is derived from an EMBL/GenBank/DDBJ whole genome shotgun (WGS) entry which is preliminary data.</text>
</comment>
<sequence>MESSEEYEISDEEWKHLEESILDNVVLIHSQLFGSGDLVQAPGIFKISDEDQLHSFSESYKLGINLIK</sequence>
<reference evidence="1 2" key="1">
    <citation type="journal article" date="2018" name="Front. Plant Sci.">
        <title>Red Clover (Trifolium pratense) and Zigzag Clover (T. medium) - A Picture of Genomic Similarities and Differences.</title>
        <authorList>
            <person name="Dluhosova J."/>
            <person name="Istvanek J."/>
            <person name="Nedelnik J."/>
            <person name="Repkova J."/>
        </authorList>
    </citation>
    <scope>NUCLEOTIDE SEQUENCE [LARGE SCALE GENOMIC DNA]</scope>
    <source>
        <strain evidence="2">cv. 10/8</strain>
        <tissue evidence="1">Leaf</tissue>
    </source>
</reference>
<feature type="non-terminal residue" evidence="1">
    <location>
        <position position="68"/>
    </location>
</feature>
<dbReference type="EMBL" id="LXQA010061525">
    <property type="protein sequence ID" value="MCI06335.1"/>
    <property type="molecule type" value="Genomic_DNA"/>
</dbReference>
<proteinExistence type="predicted"/>
<evidence type="ECO:0000313" key="2">
    <source>
        <dbReference type="Proteomes" id="UP000265520"/>
    </source>
</evidence>
<accession>A0A392P671</accession>
<organism evidence="1 2">
    <name type="scientific">Trifolium medium</name>
    <dbReference type="NCBI Taxonomy" id="97028"/>
    <lineage>
        <taxon>Eukaryota</taxon>
        <taxon>Viridiplantae</taxon>
        <taxon>Streptophyta</taxon>
        <taxon>Embryophyta</taxon>
        <taxon>Tracheophyta</taxon>
        <taxon>Spermatophyta</taxon>
        <taxon>Magnoliopsida</taxon>
        <taxon>eudicotyledons</taxon>
        <taxon>Gunneridae</taxon>
        <taxon>Pentapetalae</taxon>
        <taxon>rosids</taxon>
        <taxon>fabids</taxon>
        <taxon>Fabales</taxon>
        <taxon>Fabaceae</taxon>
        <taxon>Papilionoideae</taxon>
        <taxon>50 kb inversion clade</taxon>
        <taxon>NPAAA clade</taxon>
        <taxon>Hologalegina</taxon>
        <taxon>IRL clade</taxon>
        <taxon>Trifolieae</taxon>
        <taxon>Trifolium</taxon>
    </lineage>
</organism>
<evidence type="ECO:0000313" key="1">
    <source>
        <dbReference type="EMBL" id="MCI06335.1"/>
    </source>
</evidence>